<organism evidence="1 2">
    <name type="scientific">Rhodosalinus halophilus</name>
    <dbReference type="NCBI Taxonomy" id="2259333"/>
    <lineage>
        <taxon>Bacteria</taxon>
        <taxon>Pseudomonadati</taxon>
        <taxon>Pseudomonadota</taxon>
        <taxon>Alphaproteobacteria</taxon>
        <taxon>Rhodobacterales</taxon>
        <taxon>Paracoccaceae</taxon>
        <taxon>Rhodosalinus</taxon>
    </lineage>
</organism>
<reference evidence="1 2" key="1">
    <citation type="submission" date="2018-07" db="EMBL/GenBank/DDBJ databases">
        <title>Rhodosalinus sp. strain E84T genomic sequence and assembly.</title>
        <authorList>
            <person name="Liu Z.-W."/>
            <person name="Lu D.-C."/>
        </authorList>
    </citation>
    <scope>NUCLEOTIDE SEQUENCE [LARGE SCALE GENOMIC DNA]</scope>
    <source>
        <strain evidence="1 2">E84</strain>
    </source>
</reference>
<dbReference type="Proteomes" id="UP000253370">
    <property type="component" value="Unassembled WGS sequence"/>
</dbReference>
<dbReference type="AlphaFoldDB" id="A0A365UD75"/>
<dbReference type="EMBL" id="QNTQ01000001">
    <property type="protein sequence ID" value="RBI87488.1"/>
    <property type="molecule type" value="Genomic_DNA"/>
</dbReference>
<dbReference type="InterPro" id="IPR036909">
    <property type="entry name" value="Cyt_c-like_dom_sf"/>
</dbReference>
<name>A0A365UD75_9RHOB</name>
<gene>
    <name evidence="1" type="ORF">DRV85_00725</name>
</gene>
<evidence type="ECO:0000313" key="1">
    <source>
        <dbReference type="EMBL" id="RBI87488.1"/>
    </source>
</evidence>
<comment type="caution">
    <text evidence="1">The sequence shown here is derived from an EMBL/GenBank/DDBJ whole genome shotgun (WGS) entry which is preliminary data.</text>
</comment>
<protein>
    <recommendedName>
        <fullName evidence="3">Cytochrome c domain-containing protein</fullName>
    </recommendedName>
</protein>
<sequence>MAAGVAALAGLAVAQEDDVFDFVPDGGRTILERMQSDGIPDGLAAAIRAEAAPAEDWKPRLEEAGLDQWDAATLAEYLEAYAPMDPAGDLPRDGRDLALALCQSCHIITVTVTQDRTREAWLGTFNSPSHVEIDMTETERNLLADYLVLNAGIPFDQIPPELRAGGASY</sequence>
<evidence type="ECO:0000313" key="2">
    <source>
        <dbReference type="Proteomes" id="UP000253370"/>
    </source>
</evidence>
<evidence type="ECO:0008006" key="3">
    <source>
        <dbReference type="Google" id="ProtNLM"/>
    </source>
</evidence>
<dbReference type="SUPFAM" id="SSF46626">
    <property type="entry name" value="Cytochrome c"/>
    <property type="match status" value="1"/>
</dbReference>
<dbReference type="GO" id="GO:0020037">
    <property type="term" value="F:heme binding"/>
    <property type="evidence" value="ECO:0007669"/>
    <property type="project" value="InterPro"/>
</dbReference>
<keyword evidence="2" id="KW-1185">Reference proteome</keyword>
<dbReference type="GO" id="GO:0009055">
    <property type="term" value="F:electron transfer activity"/>
    <property type="evidence" value="ECO:0007669"/>
    <property type="project" value="InterPro"/>
</dbReference>
<proteinExistence type="predicted"/>
<accession>A0A365UD75</accession>